<dbReference type="CDD" id="cd00090">
    <property type="entry name" value="HTH_ARSR"/>
    <property type="match status" value="1"/>
</dbReference>
<evidence type="ECO:0000313" key="3">
    <source>
        <dbReference type="Proteomes" id="UP000823858"/>
    </source>
</evidence>
<dbReference type="Pfam" id="PF12840">
    <property type="entry name" value="HTH_20"/>
    <property type="match status" value="1"/>
</dbReference>
<dbReference type="Gene3D" id="1.10.10.10">
    <property type="entry name" value="Winged helix-like DNA-binding domain superfamily/Winged helix DNA-binding domain"/>
    <property type="match status" value="1"/>
</dbReference>
<accession>A0A9D2QFW6</accession>
<protein>
    <submittedName>
        <fullName evidence="2">Metalloregulator ArsR/SmtB family transcription factor</fullName>
    </submittedName>
</protein>
<dbReference type="SUPFAM" id="SSF46785">
    <property type="entry name" value="Winged helix' DNA-binding domain"/>
    <property type="match status" value="1"/>
</dbReference>
<dbReference type="PANTHER" id="PTHR38600:SF2">
    <property type="entry name" value="SLL0088 PROTEIN"/>
    <property type="match status" value="1"/>
</dbReference>
<evidence type="ECO:0000259" key="1">
    <source>
        <dbReference type="PROSITE" id="PS50987"/>
    </source>
</evidence>
<dbReference type="InterPro" id="IPR001845">
    <property type="entry name" value="HTH_ArsR_DNA-bd_dom"/>
</dbReference>
<dbReference type="InterPro" id="IPR036390">
    <property type="entry name" value="WH_DNA-bd_sf"/>
</dbReference>
<dbReference type="InterPro" id="IPR011991">
    <property type="entry name" value="ArsR-like_HTH"/>
</dbReference>
<sequence>MESEERLSLLFSALADPTRRAILARLSRGPSSVGDLAAPFDMSAPAISRHLKVLEKAGLISRTTKAQWRTIDMDAEPLDEVTAWIDKQKREWNLRFDALDAHLETMMQEHHHDHHEKEKNDDHP</sequence>
<comment type="caution">
    <text evidence="2">The sequence shown here is derived from an EMBL/GenBank/DDBJ whole genome shotgun (WGS) entry which is preliminary data.</text>
</comment>
<dbReference type="GO" id="GO:0003700">
    <property type="term" value="F:DNA-binding transcription factor activity"/>
    <property type="evidence" value="ECO:0007669"/>
    <property type="project" value="InterPro"/>
</dbReference>
<dbReference type="PANTHER" id="PTHR38600">
    <property type="entry name" value="TRANSCRIPTIONAL REGULATORY PROTEIN"/>
    <property type="match status" value="1"/>
</dbReference>
<dbReference type="Proteomes" id="UP000823858">
    <property type="component" value="Unassembled WGS sequence"/>
</dbReference>
<dbReference type="PRINTS" id="PR00778">
    <property type="entry name" value="HTHARSR"/>
</dbReference>
<gene>
    <name evidence="2" type="ORF">H9751_07185</name>
</gene>
<reference evidence="2" key="2">
    <citation type="submission" date="2021-04" db="EMBL/GenBank/DDBJ databases">
        <authorList>
            <person name="Gilroy R."/>
        </authorList>
    </citation>
    <scope>NUCLEOTIDE SEQUENCE</scope>
    <source>
        <strain evidence="2">ChiHjej13B12-4958</strain>
    </source>
</reference>
<dbReference type="InterPro" id="IPR036388">
    <property type="entry name" value="WH-like_DNA-bd_sf"/>
</dbReference>
<reference evidence="2" key="1">
    <citation type="journal article" date="2021" name="PeerJ">
        <title>Extensive microbial diversity within the chicken gut microbiome revealed by metagenomics and culture.</title>
        <authorList>
            <person name="Gilroy R."/>
            <person name="Ravi A."/>
            <person name="Getino M."/>
            <person name="Pursley I."/>
            <person name="Horton D.L."/>
            <person name="Alikhan N.F."/>
            <person name="Baker D."/>
            <person name="Gharbi K."/>
            <person name="Hall N."/>
            <person name="Watson M."/>
            <person name="Adriaenssens E.M."/>
            <person name="Foster-Nyarko E."/>
            <person name="Jarju S."/>
            <person name="Secka A."/>
            <person name="Antonio M."/>
            <person name="Oren A."/>
            <person name="Chaudhuri R.R."/>
            <person name="La Ragione R."/>
            <person name="Hildebrand F."/>
            <person name="Pallen M.J."/>
        </authorList>
    </citation>
    <scope>NUCLEOTIDE SEQUENCE</scope>
    <source>
        <strain evidence="2">ChiHjej13B12-4958</strain>
    </source>
</reference>
<dbReference type="AlphaFoldDB" id="A0A9D2QFW6"/>
<dbReference type="SMART" id="SM00418">
    <property type="entry name" value="HTH_ARSR"/>
    <property type="match status" value="1"/>
</dbReference>
<dbReference type="NCBIfam" id="NF033788">
    <property type="entry name" value="HTH_metalloreg"/>
    <property type="match status" value="1"/>
</dbReference>
<proteinExistence type="predicted"/>
<name>A0A9D2QFW6_9CORY</name>
<evidence type="ECO:0000313" key="2">
    <source>
        <dbReference type="EMBL" id="HJC85309.1"/>
    </source>
</evidence>
<organism evidence="2 3">
    <name type="scientific">Candidatus Corynebacterium faecigallinarum</name>
    <dbReference type="NCBI Taxonomy" id="2838528"/>
    <lineage>
        <taxon>Bacteria</taxon>
        <taxon>Bacillati</taxon>
        <taxon>Actinomycetota</taxon>
        <taxon>Actinomycetes</taxon>
        <taxon>Mycobacteriales</taxon>
        <taxon>Corynebacteriaceae</taxon>
        <taxon>Corynebacterium</taxon>
    </lineage>
</organism>
<feature type="domain" description="HTH arsR-type" evidence="1">
    <location>
        <begin position="1"/>
        <end position="93"/>
    </location>
</feature>
<dbReference type="EMBL" id="DWVP01000016">
    <property type="protein sequence ID" value="HJC85309.1"/>
    <property type="molecule type" value="Genomic_DNA"/>
</dbReference>
<dbReference type="PROSITE" id="PS50987">
    <property type="entry name" value="HTH_ARSR_2"/>
    <property type="match status" value="1"/>
</dbReference>